<organism evidence="1 2">
    <name type="scientific">Paenibacillus antri</name>
    <dbReference type="NCBI Taxonomy" id="2582848"/>
    <lineage>
        <taxon>Bacteria</taxon>
        <taxon>Bacillati</taxon>
        <taxon>Bacillota</taxon>
        <taxon>Bacilli</taxon>
        <taxon>Bacillales</taxon>
        <taxon>Paenibacillaceae</taxon>
        <taxon>Paenibacillus</taxon>
    </lineage>
</organism>
<accession>A0A5R9GBN9</accession>
<dbReference type="OrthoDB" id="2382038at2"/>
<dbReference type="RefSeq" id="WP_138193402.1">
    <property type="nucleotide sequence ID" value="NZ_VCIW01000003.1"/>
</dbReference>
<evidence type="ECO:0000313" key="1">
    <source>
        <dbReference type="EMBL" id="TLS53161.1"/>
    </source>
</evidence>
<dbReference type="EMBL" id="VCIW01000003">
    <property type="protein sequence ID" value="TLS53161.1"/>
    <property type="molecule type" value="Genomic_DNA"/>
</dbReference>
<gene>
    <name evidence="1" type="ORF">FE782_07300</name>
</gene>
<keyword evidence="2" id="KW-1185">Reference proteome</keyword>
<protein>
    <submittedName>
        <fullName evidence="1">NAD/NADP transhydrogenase alpha subunit</fullName>
    </submittedName>
</protein>
<name>A0A5R9GBN9_9BACL</name>
<dbReference type="AlphaFoldDB" id="A0A5R9GBN9"/>
<reference evidence="1 2" key="1">
    <citation type="submission" date="2019-05" db="EMBL/GenBank/DDBJ databases">
        <authorList>
            <person name="Narsing Rao M.P."/>
            <person name="Li W.J."/>
        </authorList>
    </citation>
    <scope>NUCLEOTIDE SEQUENCE [LARGE SCALE GENOMIC DNA]</scope>
    <source>
        <strain evidence="1 2">SYSU_K30003</strain>
    </source>
</reference>
<sequence length="93" mass="10701">MKCISVYTKNFEQFSDIYDKVLSTKLKEDEETVVEGVTVTESGAVPEHYIDRMRAKRDVVVMKEKGRDITILQHGEVFEILVPEEHDLKVTSV</sequence>
<proteinExistence type="predicted"/>
<dbReference type="Proteomes" id="UP000309676">
    <property type="component" value="Unassembled WGS sequence"/>
</dbReference>
<comment type="caution">
    <text evidence="1">The sequence shown here is derived from an EMBL/GenBank/DDBJ whole genome shotgun (WGS) entry which is preliminary data.</text>
</comment>
<evidence type="ECO:0000313" key="2">
    <source>
        <dbReference type="Proteomes" id="UP000309676"/>
    </source>
</evidence>